<keyword evidence="1" id="KW-1185">Reference proteome</keyword>
<dbReference type="Proteomes" id="UP000046392">
    <property type="component" value="Unplaced"/>
</dbReference>
<sequence>MARRSKSLHIFEEREQKNNRENNNINFVKDNKRLQITYEKQKSFIKLVPPFSIQSTQKNTEVFTLPCKYAKSSKIKNMDDVTKKMINRFKTAYLDRQIPLQLVDGIKKKTILWNIPLKEMDIMTINKLIRIVTLGLPCSESPYETIALEAFDSLLCLPGTEYVIFQVLTEIVTAIRKALDYGNDEKKIKILGIIIKMTKIKHIGISLVPYYKQLLSPLRQPYSKISFSNEKANKKNDSNYHLSQYIHKTLVALEESGGKNALVNICYVIPHYQSIYYYQ</sequence>
<dbReference type="PANTHER" id="PTHR21207:SF2">
    <property type="entry name" value="PARKIN COREGULATED GENE PROTEIN"/>
    <property type="match status" value="1"/>
</dbReference>
<dbReference type="Pfam" id="PF10274">
    <property type="entry name" value="ParcG"/>
    <property type="match status" value="1"/>
</dbReference>
<protein>
    <submittedName>
        <fullName evidence="2">Parkin co-regulated protein</fullName>
    </submittedName>
</protein>
<dbReference type="AlphaFoldDB" id="A0A0N5BRF0"/>
<accession>A0A0N5BRF0</accession>
<dbReference type="STRING" id="174720.A0A0N5BRF0"/>
<evidence type="ECO:0000313" key="1">
    <source>
        <dbReference type="Proteomes" id="UP000046392"/>
    </source>
</evidence>
<dbReference type="GO" id="GO:0051879">
    <property type="term" value="F:Hsp90 protein binding"/>
    <property type="evidence" value="ECO:0007669"/>
    <property type="project" value="TreeGrafter"/>
</dbReference>
<proteinExistence type="predicted"/>
<dbReference type="WBParaSite" id="SPAL_0000844900.1">
    <property type="protein sequence ID" value="SPAL_0000844900.1"/>
    <property type="gene ID" value="SPAL_0000844900"/>
</dbReference>
<evidence type="ECO:0000313" key="2">
    <source>
        <dbReference type="WBParaSite" id="SPAL_0000844900.1"/>
    </source>
</evidence>
<dbReference type="PANTHER" id="PTHR21207">
    <property type="entry name" value="PARKIN COREGULATED GENE PROTEIN PARK2 COREGULATED"/>
    <property type="match status" value="1"/>
</dbReference>
<organism evidence="1 2">
    <name type="scientific">Strongyloides papillosus</name>
    <name type="common">Intestinal threadworm</name>
    <dbReference type="NCBI Taxonomy" id="174720"/>
    <lineage>
        <taxon>Eukaryota</taxon>
        <taxon>Metazoa</taxon>
        <taxon>Ecdysozoa</taxon>
        <taxon>Nematoda</taxon>
        <taxon>Chromadorea</taxon>
        <taxon>Rhabditida</taxon>
        <taxon>Tylenchina</taxon>
        <taxon>Panagrolaimomorpha</taxon>
        <taxon>Strongyloidoidea</taxon>
        <taxon>Strongyloididae</taxon>
        <taxon>Strongyloides</taxon>
    </lineage>
</organism>
<name>A0A0N5BRF0_STREA</name>
<dbReference type="GO" id="GO:0030544">
    <property type="term" value="F:Hsp70 protein binding"/>
    <property type="evidence" value="ECO:0007669"/>
    <property type="project" value="TreeGrafter"/>
</dbReference>
<reference evidence="2" key="1">
    <citation type="submission" date="2017-02" db="UniProtKB">
        <authorList>
            <consortium name="WormBaseParasite"/>
        </authorList>
    </citation>
    <scope>IDENTIFICATION</scope>
</reference>
<dbReference type="InterPro" id="IPR019399">
    <property type="entry name" value="Parkin_co-regulated_protein"/>
</dbReference>